<dbReference type="OrthoDB" id="9784988at2"/>
<evidence type="ECO:0000313" key="3">
    <source>
        <dbReference type="EMBL" id="TWU17968.1"/>
    </source>
</evidence>
<keyword evidence="2" id="KW-0408">Iron</keyword>
<comment type="cofactor">
    <cofactor evidence="2">
        <name>Fe(2+)</name>
        <dbReference type="ChEBI" id="CHEBI:29033"/>
    </cofactor>
    <text evidence="2">Binds 1 Fe(2+) ion.</text>
</comment>
<dbReference type="PIRSF" id="PIRSF004749">
    <property type="entry name" value="Pep_def"/>
    <property type="match status" value="1"/>
</dbReference>
<dbReference type="EMBL" id="SJPU01000001">
    <property type="protein sequence ID" value="TWU17968.1"/>
    <property type="molecule type" value="Genomic_DNA"/>
</dbReference>
<dbReference type="GO" id="GO:0042586">
    <property type="term" value="F:peptide deformylase activity"/>
    <property type="evidence" value="ECO:0007669"/>
    <property type="project" value="UniProtKB-UniRule"/>
</dbReference>
<sequence>MTLSIIHYPHPTLQHRSRPIVRVDAKLRGMAAEMLELMYDNEGVGLAANQVDLPIRMFVANPSGERGEGEEWIVINPVIDRPKGSESGQEGCLSVPGVYAQVKRPKTVRLQGYDLQGNEINVELDGFLARVVQHEVDHLDGVMFFDRIGIEAKRDIEHALAEFETTFESLRNTGSIPDDAELARRLAEWEKAYT</sequence>
<feature type="binding site" evidence="2">
    <location>
        <position position="92"/>
    </location>
    <ligand>
        <name>Fe cation</name>
        <dbReference type="ChEBI" id="CHEBI:24875"/>
    </ligand>
</feature>
<gene>
    <name evidence="2 3" type="primary">def</name>
    <name evidence="3" type="ORF">Poly21_01200</name>
</gene>
<reference evidence="3 4" key="1">
    <citation type="journal article" date="2020" name="Antonie Van Leeuwenhoek">
        <title>Rhodopirellula heiligendammensis sp. nov., Rhodopirellula pilleata sp. nov., and Rhodopirellula solitaria sp. nov. isolated from natural or artificial marine surfaces in Northern Germany and California, USA, and emended description of the genus Rhodopirellula.</title>
        <authorList>
            <person name="Kallscheuer N."/>
            <person name="Wiegand S."/>
            <person name="Jogler M."/>
            <person name="Boedeker C."/>
            <person name="Peeters S.H."/>
            <person name="Rast P."/>
            <person name="Heuer A."/>
            <person name="Jetten M.S.M."/>
            <person name="Rohde M."/>
            <person name="Jogler C."/>
        </authorList>
    </citation>
    <scope>NUCLEOTIDE SEQUENCE [LARGE SCALE GENOMIC DNA]</scope>
    <source>
        <strain evidence="3 4">Poly21</strain>
    </source>
</reference>
<dbReference type="NCBIfam" id="NF001159">
    <property type="entry name" value="PRK00150.1-3"/>
    <property type="match status" value="1"/>
</dbReference>
<dbReference type="EC" id="3.5.1.88" evidence="2"/>
<evidence type="ECO:0000256" key="2">
    <source>
        <dbReference type="HAMAP-Rule" id="MF_00163"/>
    </source>
</evidence>
<protein>
    <recommendedName>
        <fullName evidence="2">Peptide deformylase</fullName>
        <shortName evidence="2">PDF</shortName>
        <ecNumber evidence="2">3.5.1.88</ecNumber>
    </recommendedName>
    <alternativeName>
        <fullName evidence="2">Polypeptide deformylase</fullName>
    </alternativeName>
</protein>
<feature type="binding site" evidence="2">
    <location>
        <position position="134"/>
    </location>
    <ligand>
        <name>Fe cation</name>
        <dbReference type="ChEBI" id="CHEBI:24875"/>
    </ligand>
</feature>
<dbReference type="Proteomes" id="UP000319908">
    <property type="component" value="Unassembled WGS sequence"/>
</dbReference>
<dbReference type="InterPro" id="IPR036821">
    <property type="entry name" value="Peptide_deformylase_sf"/>
</dbReference>
<dbReference type="Pfam" id="PF01327">
    <property type="entry name" value="Pep_deformylase"/>
    <property type="match status" value="1"/>
</dbReference>
<dbReference type="PRINTS" id="PR01576">
    <property type="entry name" value="PDEFORMYLASE"/>
</dbReference>
<comment type="caution">
    <text evidence="3">The sequence shown here is derived from an EMBL/GenBank/DDBJ whole genome shotgun (WGS) entry which is preliminary data.</text>
</comment>
<dbReference type="InterPro" id="IPR023635">
    <property type="entry name" value="Peptide_deformylase"/>
</dbReference>
<dbReference type="Gene3D" id="3.90.45.10">
    <property type="entry name" value="Peptide deformylase"/>
    <property type="match status" value="1"/>
</dbReference>
<dbReference type="CDD" id="cd00487">
    <property type="entry name" value="Pep_deformylase"/>
    <property type="match status" value="1"/>
</dbReference>
<organism evidence="3 4">
    <name type="scientific">Allorhodopirellula heiligendammensis</name>
    <dbReference type="NCBI Taxonomy" id="2714739"/>
    <lineage>
        <taxon>Bacteria</taxon>
        <taxon>Pseudomonadati</taxon>
        <taxon>Planctomycetota</taxon>
        <taxon>Planctomycetia</taxon>
        <taxon>Pirellulales</taxon>
        <taxon>Pirellulaceae</taxon>
        <taxon>Allorhodopirellula</taxon>
    </lineage>
</organism>
<comment type="similarity">
    <text evidence="1 2">Belongs to the polypeptide deformylase family.</text>
</comment>
<feature type="active site" evidence="2">
    <location>
        <position position="135"/>
    </location>
</feature>
<dbReference type="NCBIfam" id="TIGR00079">
    <property type="entry name" value="pept_deformyl"/>
    <property type="match status" value="1"/>
</dbReference>
<dbReference type="RefSeq" id="WP_146404948.1">
    <property type="nucleotide sequence ID" value="NZ_SJPU01000001.1"/>
</dbReference>
<keyword evidence="2" id="KW-0479">Metal-binding</keyword>
<keyword evidence="2 3" id="KW-0378">Hydrolase</keyword>
<feature type="binding site" evidence="2">
    <location>
        <position position="138"/>
    </location>
    <ligand>
        <name>Fe cation</name>
        <dbReference type="ChEBI" id="CHEBI:24875"/>
    </ligand>
</feature>
<comment type="function">
    <text evidence="2">Removes the formyl group from the N-terminal Met of newly synthesized proteins. Requires at least a dipeptide for an efficient rate of reaction. N-terminal L-methionine is a prerequisite for activity but the enzyme has broad specificity at other positions.</text>
</comment>
<dbReference type="HAMAP" id="MF_00163">
    <property type="entry name" value="Pep_deformylase"/>
    <property type="match status" value="1"/>
</dbReference>
<dbReference type="SUPFAM" id="SSF56420">
    <property type="entry name" value="Peptide deformylase"/>
    <property type="match status" value="1"/>
</dbReference>
<dbReference type="PANTHER" id="PTHR10458">
    <property type="entry name" value="PEPTIDE DEFORMYLASE"/>
    <property type="match status" value="1"/>
</dbReference>
<evidence type="ECO:0000256" key="1">
    <source>
        <dbReference type="ARBA" id="ARBA00010759"/>
    </source>
</evidence>
<accession>A0A5C6C1B9</accession>
<name>A0A5C6C1B9_9BACT</name>
<keyword evidence="4" id="KW-1185">Reference proteome</keyword>
<dbReference type="GO" id="GO:0006412">
    <property type="term" value="P:translation"/>
    <property type="evidence" value="ECO:0007669"/>
    <property type="project" value="UniProtKB-UniRule"/>
</dbReference>
<proteinExistence type="inferred from homology"/>
<dbReference type="PANTHER" id="PTHR10458:SF22">
    <property type="entry name" value="PEPTIDE DEFORMYLASE"/>
    <property type="match status" value="1"/>
</dbReference>
<dbReference type="AlphaFoldDB" id="A0A5C6C1B9"/>
<dbReference type="GO" id="GO:0046872">
    <property type="term" value="F:metal ion binding"/>
    <property type="evidence" value="ECO:0007669"/>
    <property type="project" value="UniProtKB-KW"/>
</dbReference>
<evidence type="ECO:0000313" key="4">
    <source>
        <dbReference type="Proteomes" id="UP000319908"/>
    </source>
</evidence>
<keyword evidence="2" id="KW-0648">Protein biosynthesis</keyword>
<comment type="catalytic activity">
    <reaction evidence="2">
        <text>N-terminal N-formyl-L-methionyl-[peptide] + H2O = N-terminal L-methionyl-[peptide] + formate</text>
        <dbReference type="Rhea" id="RHEA:24420"/>
        <dbReference type="Rhea" id="RHEA-COMP:10639"/>
        <dbReference type="Rhea" id="RHEA-COMP:10640"/>
        <dbReference type="ChEBI" id="CHEBI:15377"/>
        <dbReference type="ChEBI" id="CHEBI:15740"/>
        <dbReference type="ChEBI" id="CHEBI:49298"/>
        <dbReference type="ChEBI" id="CHEBI:64731"/>
        <dbReference type="EC" id="3.5.1.88"/>
    </reaction>
</comment>